<evidence type="ECO:0000259" key="3">
    <source>
        <dbReference type="Pfam" id="PF10081"/>
    </source>
</evidence>
<reference evidence="5" key="1">
    <citation type="submission" date="2023-08" db="EMBL/GenBank/DDBJ databases">
        <title>The draft genome of Tsukamurella strandjordii strain 050030.</title>
        <authorList>
            <person name="Zhao F."/>
            <person name="Feng Y."/>
            <person name="Zong Z."/>
        </authorList>
    </citation>
    <scope>NUCLEOTIDE SEQUENCE</scope>
    <source>
        <strain evidence="5">050030</strain>
    </source>
</reference>
<feature type="transmembrane region" description="Helical" evidence="2">
    <location>
        <begin position="97"/>
        <end position="114"/>
    </location>
</feature>
<keyword evidence="2" id="KW-1133">Transmembrane helix</keyword>
<name>A0AA90NDD4_9ACTN</name>
<feature type="region of interest" description="Disordered" evidence="1">
    <location>
        <begin position="1"/>
        <end position="74"/>
    </location>
</feature>
<protein>
    <submittedName>
        <fullName evidence="5">Alpha/beta-hydrolase family protein</fullName>
    </submittedName>
</protein>
<evidence type="ECO:0000256" key="1">
    <source>
        <dbReference type="SAM" id="MobiDB-lite"/>
    </source>
</evidence>
<feature type="transmembrane region" description="Helical" evidence="2">
    <location>
        <begin position="163"/>
        <end position="183"/>
    </location>
</feature>
<evidence type="ECO:0000313" key="5">
    <source>
        <dbReference type="EMBL" id="MDP0396494.1"/>
    </source>
</evidence>
<dbReference type="Proteomes" id="UP001178281">
    <property type="component" value="Unassembled WGS sequence"/>
</dbReference>
<dbReference type="AlphaFoldDB" id="A0AA90NDD4"/>
<feature type="region of interest" description="Disordered" evidence="1">
    <location>
        <begin position="278"/>
        <end position="299"/>
    </location>
</feature>
<evidence type="ECO:0000259" key="4">
    <source>
        <dbReference type="Pfam" id="PF15420"/>
    </source>
</evidence>
<feature type="compositionally biased region" description="Low complexity" evidence="1">
    <location>
        <begin position="40"/>
        <end position="74"/>
    </location>
</feature>
<evidence type="ECO:0000313" key="6">
    <source>
        <dbReference type="Proteomes" id="UP001178281"/>
    </source>
</evidence>
<comment type="caution">
    <text evidence="5">The sequence shown here is derived from an EMBL/GenBank/DDBJ whole genome shotgun (WGS) entry which is preliminary data.</text>
</comment>
<feature type="transmembrane region" description="Helical" evidence="2">
    <location>
        <begin position="203"/>
        <end position="224"/>
    </location>
</feature>
<dbReference type="InterPro" id="IPR027787">
    <property type="entry name" value="Alpha/beta-hydrolase_catalytic"/>
</dbReference>
<keyword evidence="2" id="KW-0472">Membrane</keyword>
<dbReference type="Pfam" id="PF15420">
    <property type="entry name" value="Abhydrolase_9_N"/>
    <property type="match status" value="1"/>
</dbReference>
<feature type="compositionally biased region" description="Low complexity" evidence="1">
    <location>
        <begin position="17"/>
        <end position="33"/>
    </location>
</feature>
<evidence type="ECO:0000256" key="2">
    <source>
        <dbReference type="SAM" id="Phobius"/>
    </source>
</evidence>
<dbReference type="InterPro" id="IPR027788">
    <property type="entry name" value="Alpha/beta-hydrolase_N_dom"/>
</dbReference>
<feature type="transmembrane region" description="Helical" evidence="2">
    <location>
        <begin position="134"/>
        <end position="151"/>
    </location>
</feature>
<keyword evidence="2" id="KW-0812">Transmembrane</keyword>
<organism evidence="5 6">
    <name type="scientific">Tsukamurella strandjordii</name>
    <dbReference type="NCBI Taxonomy" id="147577"/>
    <lineage>
        <taxon>Bacteria</taxon>
        <taxon>Bacillati</taxon>
        <taxon>Actinomycetota</taxon>
        <taxon>Actinomycetes</taxon>
        <taxon>Mycobacteriales</taxon>
        <taxon>Tsukamurellaceae</taxon>
        <taxon>Tsukamurella</taxon>
    </lineage>
</organism>
<dbReference type="Pfam" id="PF10081">
    <property type="entry name" value="Abhydrolase_9"/>
    <property type="match status" value="1"/>
</dbReference>
<keyword evidence="6" id="KW-1185">Reference proteome</keyword>
<gene>
    <name evidence="5" type="ORF">Q7X28_01010</name>
</gene>
<proteinExistence type="predicted"/>
<dbReference type="EMBL" id="JAUTIX010000001">
    <property type="protein sequence ID" value="MDP0396494.1"/>
    <property type="molecule type" value="Genomic_DNA"/>
</dbReference>
<feature type="compositionally biased region" description="Basic and acidic residues" evidence="1">
    <location>
        <begin position="279"/>
        <end position="289"/>
    </location>
</feature>
<feature type="domain" description="Alpha/beta-hydrolase catalytic" evidence="3">
    <location>
        <begin position="337"/>
        <end position="629"/>
    </location>
</feature>
<feature type="transmembrane region" description="Helical" evidence="2">
    <location>
        <begin position="245"/>
        <end position="269"/>
    </location>
</feature>
<accession>A0AA90NDD4</accession>
<feature type="domain" description="Alpha/beta-hydrolase N-terminal" evidence="4">
    <location>
        <begin position="113"/>
        <end position="318"/>
    </location>
</feature>
<sequence length="644" mass="69442">MSKVDESPDEPSGSRSAEQAAADAPKVVAAPQVGKHEATEATTADTAPAATDDATPATTDDATPAASDDAAPAPATAVAAKEGNLLTRFGAWWTGRYTFTGTAVGLVFIWFSLTPSLLPRGPLFQSLVSGGSGAIGYGLGVFAVWLVRFMRSQDSSPKPPARYWPVLIGVGVVGTIGMVIWFDRWQDELRDMMATEHLVPIDYVEIAVLSVVMLYILVEFGKAIRWVVRWLIRQLEKVSPPRVSAVVAVALVLLLSVGIINGVVVRGAMDAMNTTFSKVNREGGNDRPEPTSPLRSGGPGSLVSWASLGKQGRIFVSNAQTVEHLTAFNGTPAMEPIRTYSGLGSIDASDPNRYKVIAEKAAAELERTGGLQRKIVAVATTTGTGWVNEAEAGALEYMYNGDSAIVSMQYSFLPSWLSFLVDKQNALQAGQALFEAVDKKVKSLPEGQRPKLVIFGESLGSFGGEAPFLSPNNILARTDGALFSGPTFNNEMWVQMTRQRDAGSPEWLPVYQQGANIRFAANAEDLTKPEQPWSYPRVVYLQHASDPIGRWKPELAFSKPDWLREKRGNDVLSSVSWVPIVTFLQVSADMAVAVNVPDGHGHSYVKAAADAWAAILEPPGWNAEKTARLRPILNSQTGYNEPKE</sequence>